<evidence type="ECO:0000313" key="3">
    <source>
        <dbReference type="Proteomes" id="UP000053259"/>
    </source>
</evidence>
<protein>
    <submittedName>
        <fullName evidence="2">Uncharacterized protein</fullName>
    </submittedName>
</protein>
<dbReference type="Proteomes" id="UP000053259">
    <property type="component" value="Unassembled WGS sequence"/>
</dbReference>
<name>A0A0D2A172_9PEZI</name>
<dbReference type="EMBL" id="KN847564">
    <property type="protein sequence ID" value="KIW00418.1"/>
    <property type="molecule type" value="Genomic_DNA"/>
</dbReference>
<evidence type="ECO:0000313" key="2">
    <source>
        <dbReference type="EMBL" id="KIW00418.1"/>
    </source>
</evidence>
<dbReference type="AlphaFoldDB" id="A0A0D2A172"/>
<feature type="chain" id="PRO_5002238102" evidence="1">
    <location>
        <begin position="17"/>
        <end position="152"/>
    </location>
</feature>
<dbReference type="InParanoid" id="A0A0D2A172"/>
<dbReference type="GeneID" id="27316098"/>
<reference evidence="2 3" key="1">
    <citation type="submission" date="2015-01" db="EMBL/GenBank/DDBJ databases">
        <title>The Genome Sequence of Ochroconis gallopava CBS43764.</title>
        <authorList>
            <consortium name="The Broad Institute Genomics Platform"/>
            <person name="Cuomo C."/>
            <person name="de Hoog S."/>
            <person name="Gorbushina A."/>
            <person name="Stielow B."/>
            <person name="Teixiera M."/>
            <person name="Abouelleil A."/>
            <person name="Chapman S.B."/>
            <person name="Priest M."/>
            <person name="Young S.K."/>
            <person name="Wortman J."/>
            <person name="Nusbaum C."/>
            <person name="Birren B."/>
        </authorList>
    </citation>
    <scope>NUCLEOTIDE SEQUENCE [LARGE SCALE GENOMIC DNA]</scope>
    <source>
        <strain evidence="2 3">CBS 43764</strain>
    </source>
</reference>
<organism evidence="2 3">
    <name type="scientific">Verruconis gallopava</name>
    <dbReference type="NCBI Taxonomy" id="253628"/>
    <lineage>
        <taxon>Eukaryota</taxon>
        <taxon>Fungi</taxon>
        <taxon>Dikarya</taxon>
        <taxon>Ascomycota</taxon>
        <taxon>Pezizomycotina</taxon>
        <taxon>Dothideomycetes</taxon>
        <taxon>Pleosporomycetidae</taxon>
        <taxon>Venturiales</taxon>
        <taxon>Sympoventuriaceae</taxon>
        <taxon>Verruconis</taxon>
    </lineage>
</organism>
<dbReference type="HOGENOM" id="CLU_1723737_0_0_1"/>
<dbReference type="VEuPathDB" id="FungiDB:PV09_08125"/>
<keyword evidence="3" id="KW-1185">Reference proteome</keyword>
<dbReference type="RefSeq" id="XP_016210287.1">
    <property type="nucleotide sequence ID" value="XM_016361981.1"/>
</dbReference>
<feature type="signal peptide" evidence="1">
    <location>
        <begin position="1"/>
        <end position="16"/>
    </location>
</feature>
<evidence type="ECO:0000256" key="1">
    <source>
        <dbReference type="SAM" id="SignalP"/>
    </source>
</evidence>
<proteinExistence type="predicted"/>
<keyword evidence="1" id="KW-0732">Signal</keyword>
<sequence length="152" mass="15530">MRALLLLILTFAICRAQELGAVLVPILTAAAEPMLAKRLDTSPQATASSVVDPVTPTASALETSSPTAVVATIIATEPSISLLGTSCALLDIGCVTSALIGASTRIQQTSVQETSAPTTTSSSSTGGHQAVRWTGGLITGWLVATIWLQTIL</sequence>
<gene>
    <name evidence="2" type="ORF">PV09_08125</name>
</gene>
<accession>A0A0D2A172</accession>